<reference evidence="7" key="1">
    <citation type="submission" date="2022-04" db="EMBL/GenBank/DDBJ databases">
        <title>Roseibium sp. CAU 1639 isolated from mud.</title>
        <authorList>
            <person name="Kim W."/>
        </authorList>
    </citation>
    <scope>NUCLEOTIDE SEQUENCE</scope>
    <source>
        <strain evidence="7">CAU 1639</strain>
    </source>
</reference>
<proteinExistence type="inferred from homology"/>
<organism evidence="7 8">
    <name type="scientific">Roseibium sediminicola</name>
    <dbReference type="NCBI Taxonomy" id="2933272"/>
    <lineage>
        <taxon>Bacteria</taxon>
        <taxon>Pseudomonadati</taxon>
        <taxon>Pseudomonadota</taxon>
        <taxon>Alphaproteobacteria</taxon>
        <taxon>Hyphomicrobiales</taxon>
        <taxon>Stappiaceae</taxon>
        <taxon>Roseibium</taxon>
    </lineage>
</organism>
<dbReference type="EMBL" id="JALNMJ010000001">
    <property type="protein sequence ID" value="MCK7610578.1"/>
    <property type="molecule type" value="Genomic_DNA"/>
</dbReference>
<evidence type="ECO:0000256" key="6">
    <source>
        <dbReference type="SAM" id="SignalP"/>
    </source>
</evidence>
<feature type="signal peptide" evidence="6">
    <location>
        <begin position="1"/>
        <end position="24"/>
    </location>
</feature>
<evidence type="ECO:0000256" key="4">
    <source>
        <dbReference type="ARBA" id="ARBA00023136"/>
    </source>
</evidence>
<dbReference type="RefSeq" id="WP_248149272.1">
    <property type="nucleotide sequence ID" value="NZ_JALNMJ010000001.1"/>
</dbReference>
<protein>
    <submittedName>
        <fullName evidence="7">MipA/OmpV family protein</fullName>
    </submittedName>
</protein>
<comment type="caution">
    <text evidence="7">The sequence shown here is derived from an EMBL/GenBank/DDBJ whole genome shotgun (WGS) entry which is preliminary data.</text>
</comment>
<keyword evidence="3 6" id="KW-0732">Signal</keyword>
<evidence type="ECO:0000313" key="8">
    <source>
        <dbReference type="Proteomes" id="UP001431221"/>
    </source>
</evidence>
<evidence type="ECO:0000256" key="1">
    <source>
        <dbReference type="ARBA" id="ARBA00004442"/>
    </source>
</evidence>
<name>A0ABT0GMD2_9HYPH</name>
<dbReference type="PANTHER" id="PTHR38776:SF1">
    <property type="entry name" value="MLTA-INTERACTING PROTEIN-RELATED"/>
    <property type="match status" value="1"/>
</dbReference>
<accession>A0ABT0GMD2</accession>
<dbReference type="InterPro" id="IPR010583">
    <property type="entry name" value="MipA"/>
</dbReference>
<keyword evidence="5" id="KW-0998">Cell outer membrane</keyword>
<keyword evidence="8" id="KW-1185">Reference proteome</keyword>
<dbReference type="Proteomes" id="UP001431221">
    <property type="component" value="Unassembled WGS sequence"/>
</dbReference>
<dbReference type="PANTHER" id="PTHR38776">
    <property type="entry name" value="MLTA-INTERACTING PROTEIN-RELATED"/>
    <property type="match status" value="1"/>
</dbReference>
<sequence length="264" mass="27578">MMSKCYVRAGVVASVALVAGETSAQETNDWDVVVGGGAFFGPEYLGSKEYGFAPGIIASVQKGPYFVKFNGLTATANVLPFESFYAGPLIGYGTGRKDVKDKVVDKLPDVDAELWVGGVVGGGYAGLLLQRDSLGANLEIAHDVMGDSGTTATFSVGYEINATERLAFGVDLSTTFVDGAYANAYYSVTSAGSAASGLNRYDSDAGFRDVTLDVSSRFAVNEHWGVGGMVGGSVLLGSMADSPIVKDRGEATSGHGSLFLWYKF</sequence>
<evidence type="ECO:0000256" key="5">
    <source>
        <dbReference type="ARBA" id="ARBA00023237"/>
    </source>
</evidence>
<evidence type="ECO:0000256" key="2">
    <source>
        <dbReference type="ARBA" id="ARBA00005722"/>
    </source>
</evidence>
<keyword evidence="4" id="KW-0472">Membrane</keyword>
<dbReference type="Pfam" id="PF06629">
    <property type="entry name" value="MipA"/>
    <property type="match status" value="1"/>
</dbReference>
<comment type="similarity">
    <text evidence="2">Belongs to the MipA/OmpV family.</text>
</comment>
<evidence type="ECO:0000313" key="7">
    <source>
        <dbReference type="EMBL" id="MCK7610578.1"/>
    </source>
</evidence>
<feature type="chain" id="PRO_5045877569" evidence="6">
    <location>
        <begin position="25"/>
        <end position="264"/>
    </location>
</feature>
<comment type="subcellular location">
    <subcellularLocation>
        <location evidence="1">Cell outer membrane</location>
    </subcellularLocation>
</comment>
<gene>
    <name evidence="7" type="ORF">M0H32_00275</name>
</gene>
<evidence type="ECO:0000256" key="3">
    <source>
        <dbReference type="ARBA" id="ARBA00022729"/>
    </source>
</evidence>